<feature type="transmembrane region" description="Helical" evidence="1">
    <location>
        <begin position="27"/>
        <end position="45"/>
    </location>
</feature>
<dbReference type="HOGENOM" id="CLU_2686482_0_0_9"/>
<keyword evidence="1" id="KW-0472">Membrane</keyword>
<proteinExistence type="predicted"/>
<accession>Q67MP1</accession>
<evidence type="ECO:0000313" key="3">
    <source>
        <dbReference type="Proteomes" id="UP000000417"/>
    </source>
</evidence>
<evidence type="ECO:0000313" key="2">
    <source>
        <dbReference type="EMBL" id="BAD41052.1"/>
    </source>
</evidence>
<keyword evidence="1" id="KW-0812">Transmembrane</keyword>
<organism evidence="2 3">
    <name type="scientific">Symbiobacterium thermophilum (strain DSM 24528 / JCM 14929 / IAM 14863 / T)</name>
    <dbReference type="NCBI Taxonomy" id="292459"/>
    <lineage>
        <taxon>Bacteria</taxon>
        <taxon>Bacillati</taxon>
        <taxon>Bacillota</taxon>
        <taxon>Clostridia</taxon>
        <taxon>Eubacteriales</taxon>
        <taxon>Symbiobacteriaceae</taxon>
        <taxon>Symbiobacterium</taxon>
    </lineage>
</organism>
<reference evidence="2 3" key="1">
    <citation type="journal article" date="2004" name="Nucleic Acids Res.">
        <title>Genome sequence of Symbiobacterium thermophilum, an uncultivable bacterium that depends on microbial commensalism.</title>
        <authorList>
            <person name="Ueda K."/>
            <person name="Yamashita A."/>
            <person name="Ishikawa J."/>
            <person name="Shimada M."/>
            <person name="Watsuji T."/>
            <person name="Morimura K."/>
            <person name="Ikeda H."/>
            <person name="Hattori M."/>
            <person name="Beppu T."/>
        </authorList>
    </citation>
    <scope>NUCLEOTIDE SEQUENCE [LARGE SCALE GENOMIC DNA]</scope>
    <source>
        <strain evidence="3">T / IAM 14863</strain>
    </source>
</reference>
<dbReference type="EMBL" id="AP006840">
    <property type="protein sequence ID" value="BAD41052.1"/>
    <property type="molecule type" value="Genomic_DNA"/>
</dbReference>
<dbReference type="KEGG" id="sth:STH2067"/>
<sequence length="74" mass="7742">MSPGGTSPSPVLRIAHMWGDRAVRNRTAGWMLFSSACLLLGLSLQPVSPNAVLVGFFAGFACALAAVVSYLLGY</sequence>
<keyword evidence="1" id="KW-1133">Transmembrane helix</keyword>
<dbReference type="Proteomes" id="UP000000417">
    <property type="component" value="Chromosome"/>
</dbReference>
<keyword evidence="3" id="KW-1185">Reference proteome</keyword>
<evidence type="ECO:0000256" key="1">
    <source>
        <dbReference type="SAM" id="Phobius"/>
    </source>
</evidence>
<feature type="transmembrane region" description="Helical" evidence="1">
    <location>
        <begin position="51"/>
        <end position="72"/>
    </location>
</feature>
<name>Q67MP1_SYMTH</name>
<protein>
    <submittedName>
        <fullName evidence="2">Uncharacterized protein</fullName>
    </submittedName>
</protein>
<dbReference type="AlphaFoldDB" id="Q67MP1"/>
<gene>
    <name evidence="2" type="ordered locus">STH2067</name>
</gene>